<keyword evidence="3" id="KW-1185">Reference proteome</keyword>
<feature type="signal peptide" evidence="1">
    <location>
        <begin position="1"/>
        <end position="18"/>
    </location>
</feature>
<evidence type="ECO:0000256" key="1">
    <source>
        <dbReference type="SAM" id="SignalP"/>
    </source>
</evidence>
<dbReference type="AlphaFoldDB" id="A0A931J273"/>
<accession>A0A931J273</accession>
<sequence>MRFLFPSSLLTLVLGLSACGGGNSTDIPVASAFVTRMHAAQARSEASTASRSLSSIGAKELFDWAEYKYPNLFPKGSQNFSLIHEGVAYTVRAYPGGTYLGLTEDGRVYGLGAFTNGALQGFGRLSDYTAQIQADNCTLYPGSCYSNDPLGPLNECFRPASQALALGSHYSLVYSHAGTGKDGEATGEMKVESLVEQNATFAGQSAVQTAMNTEFTITQGGQTSTTRYRSKHYAQAAANELMLLLGGETAIESRSAQGLYTVNARQVYQPAYLNSEATLSVGQSLTRRLVSELTTTTVISGMPLPTTTDTETENETHVYEGREMVTVQGRRYDTCRYRQSDPTSPGESTLSWLLVGKGIPVRTVSTDADGTVTQELKSGTLNGQAL</sequence>
<dbReference type="RefSeq" id="WP_198110669.1">
    <property type="nucleotide sequence ID" value="NZ_JAEDAK010000005.1"/>
</dbReference>
<organism evidence="2 3">
    <name type="scientific">Inhella proteolytica</name>
    <dbReference type="NCBI Taxonomy" id="2795029"/>
    <lineage>
        <taxon>Bacteria</taxon>
        <taxon>Pseudomonadati</taxon>
        <taxon>Pseudomonadota</taxon>
        <taxon>Betaproteobacteria</taxon>
        <taxon>Burkholderiales</taxon>
        <taxon>Sphaerotilaceae</taxon>
        <taxon>Inhella</taxon>
    </lineage>
</organism>
<feature type="chain" id="PRO_5036885093" description="Lipoprotein" evidence="1">
    <location>
        <begin position="19"/>
        <end position="386"/>
    </location>
</feature>
<name>A0A931J273_9BURK</name>
<proteinExistence type="predicted"/>
<keyword evidence="1" id="KW-0732">Signal</keyword>
<protein>
    <recommendedName>
        <fullName evidence="4">Lipoprotein</fullName>
    </recommendedName>
</protein>
<dbReference type="Proteomes" id="UP000613266">
    <property type="component" value="Unassembled WGS sequence"/>
</dbReference>
<dbReference type="EMBL" id="JAEDAK010000005">
    <property type="protein sequence ID" value="MBH9576971.1"/>
    <property type="molecule type" value="Genomic_DNA"/>
</dbReference>
<dbReference type="PROSITE" id="PS51257">
    <property type="entry name" value="PROKAR_LIPOPROTEIN"/>
    <property type="match status" value="1"/>
</dbReference>
<evidence type="ECO:0000313" key="3">
    <source>
        <dbReference type="Proteomes" id="UP000613266"/>
    </source>
</evidence>
<comment type="caution">
    <text evidence="2">The sequence shown here is derived from an EMBL/GenBank/DDBJ whole genome shotgun (WGS) entry which is preliminary data.</text>
</comment>
<reference evidence="2" key="1">
    <citation type="submission" date="2020-12" db="EMBL/GenBank/DDBJ databases">
        <title>The genome sequence of Inhella sp. 1Y17.</title>
        <authorList>
            <person name="Liu Y."/>
        </authorList>
    </citation>
    <scope>NUCLEOTIDE SEQUENCE</scope>
    <source>
        <strain evidence="2">1Y17</strain>
    </source>
</reference>
<evidence type="ECO:0000313" key="2">
    <source>
        <dbReference type="EMBL" id="MBH9576971.1"/>
    </source>
</evidence>
<evidence type="ECO:0008006" key="4">
    <source>
        <dbReference type="Google" id="ProtNLM"/>
    </source>
</evidence>
<gene>
    <name evidence="2" type="ORF">I7X39_08645</name>
</gene>